<evidence type="ECO:0000256" key="1">
    <source>
        <dbReference type="SAM" id="Phobius"/>
    </source>
</evidence>
<dbReference type="STRING" id="648757.Rvan_0283"/>
<dbReference type="HOGENOM" id="CLU_1601423_0_0_5"/>
<dbReference type="AlphaFoldDB" id="E3I707"/>
<evidence type="ECO:0000313" key="3">
    <source>
        <dbReference type="Proteomes" id="UP000001399"/>
    </source>
</evidence>
<organism evidence="2 3">
    <name type="scientific">Rhodomicrobium vannielii (strain ATCC 17100 / DSM 162 / LMG 4299 / NCIMB 10020 / ATH 3.1.1)</name>
    <dbReference type="NCBI Taxonomy" id="648757"/>
    <lineage>
        <taxon>Bacteria</taxon>
        <taxon>Pseudomonadati</taxon>
        <taxon>Pseudomonadota</taxon>
        <taxon>Alphaproteobacteria</taxon>
        <taxon>Hyphomicrobiales</taxon>
        <taxon>Hyphomicrobiaceae</taxon>
        <taxon>Rhodomicrobium</taxon>
    </lineage>
</organism>
<keyword evidence="3" id="KW-1185">Reference proteome</keyword>
<keyword evidence="1" id="KW-0472">Membrane</keyword>
<keyword evidence="1" id="KW-1133">Transmembrane helix</keyword>
<dbReference type="KEGG" id="rva:Rvan_0283"/>
<gene>
    <name evidence="2" type="ordered locus">Rvan_0283</name>
</gene>
<evidence type="ECO:0000313" key="2">
    <source>
        <dbReference type="EMBL" id="ADP69572.1"/>
    </source>
</evidence>
<protein>
    <submittedName>
        <fullName evidence="2">Uncharacterized protein</fullName>
    </submittedName>
</protein>
<name>E3I707_RHOVT</name>
<feature type="transmembrane region" description="Helical" evidence="1">
    <location>
        <begin position="82"/>
        <end position="98"/>
    </location>
</feature>
<feature type="transmembrane region" description="Helical" evidence="1">
    <location>
        <begin position="133"/>
        <end position="163"/>
    </location>
</feature>
<sequence>MEPVKRSHVRQIMRPPTSCVSGRGTTACFFDQLSASSSPIQARGSKVMRVVIRTRLALSVGRHVQRTSGSVAPKAALRFRDISFYASCCVGLIVAGLLRTAKRFRRRSTEADCLAFGVGNTGRSPSVYPFVRAAAGLAAAGCAAFGAGFFLSPGACAAFGFAVDAP</sequence>
<keyword evidence="1" id="KW-0812">Transmembrane</keyword>
<dbReference type="Proteomes" id="UP000001399">
    <property type="component" value="Chromosome"/>
</dbReference>
<reference evidence="3" key="1">
    <citation type="journal article" date="2011" name="J. Bacteriol.">
        <title>Genome sequences of eight morphologically diverse alphaproteobacteria.</title>
        <authorList>
            <consortium name="US DOE Joint Genome Institute"/>
            <person name="Brown P.J."/>
            <person name="Kysela D.T."/>
            <person name="Buechlein A."/>
            <person name="Hemmerich C."/>
            <person name="Brun Y.V."/>
        </authorList>
    </citation>
    <scope>NUCLEOTIDE SEQUENCE [LARGE SCALE GENOMIC DNA]</scope>
    <source>
        <strain evidence="3">ATCC 17100 / ATH 3.1.1 / DSM 162 / LMG 4299</strain>
    </source>
</reference>
<accession>E3I707</accession>
<dbReference type="EMBL" id="CP002292">
    <property type="protein sequence ID" value="ADP69572.1"/>
    <property type="molecule type" value="Genomic_DNA"/>
</dbReference>
<proteinExistence type="predicted"/>